<protein>
    <submittedName>
        <fullName evidence="2">Uncharacterized protein</fullName>
    </submittedName>
</protein>
<organism evidence="2 3">
    <name type="scientific">Datura stramonium</name>
    <name type="common">Jimsonweed</name>
    <name type="synonym">Common thornapple</name>
    <dbReference type="NCBI Taxonomy" id="4076"/>
    <lineage>
        <taxon>Eukaryota</taxon>
        <taxon>Viridiplantae</taxon>
        <taxon>Streptophyta</taxon>
        <taxon>Embryophyta</taxon>
        <taxon>Tracheophyta</taxon>
        <taxon>Spermatophyta</taxon>
        <taxon>Magnoliopsida</taxon>
        <taxon>eudicotyledons</taxon>
        <taxon>Gunneridae</taxon>
        <taxon>Pentapetalae</taxon>
        <taxon>asterids</taxon>
        <taxon>lamiids</taxon>
        <taxon>Solanales</taxon>
        <taxon>Solanaceae</taxon>
        <taxon>Solanoideae</taxon>
        <taxon>Datureae</taxon>
        <taxon>Datura</taxon>
    </lineage>
</organism>
<proteinExistence type="predicted"/>
<evidence type="ECO:0000313" key="2">
    <source>
        <dbReference type="EMBL" id="MCD9646712.1"/>
    </source>
</evidence>
<evidence type="ECO:0000256" key="1">
    <source>
        <dbReference type="SAM" id="Phobius"/>
    </source>
</evidence>
<feature type="non-terminal residue" evidence="2">
    <location>
        <position position="1"/>
    </location>
</feature>
<dbReference type="EMBL" id="JACEIK010004900">
    <property type="protein sequence ID" value="MCD9646712.1"/>
    <property type="molecule type" value="Genomic_DNA"/>
</dbReference>
<keyword evidence="1" id="KW-0472">Membrane</keyword>
<feature type="transmembrane region" description="Helical" evidence="1">
    <location>
        <begin position="67"/>
        <end position="93"/>
    </location>
</feature>
<gene>
    <name evidence="2" type="ORF">HAX54_036865</name>
</gene>
<sequence length="104" mass="11747">PVPTKNREHDSDIVVLFRKSGDHVWEDFAMQRVHCCLLADLNPSPEYSSSSDGVSCDGVEGALAFSLFWFVIYDFFVMKALGSEILGMVMLYLGRENFGFINFL</sequence>
<keyword evidence="3" id="KW-1185">Reference proteome</keyword>
<feature type="non-terminal residue" evidence="2">
    <location>
        <position position="104"/>
    </location>
</feature>
<name>A0ABS8VIL4_DATST</name>
<reference evidence="2 3" key="1">
    <citation type="journal article" date="2021" name="BMC Genomics">
        <title>Datura genome reveals duplications of psychoactive alkaloid biosynthetic genes and high mutation rate following tissue culture.</title>
        <authorList>
            <person name="Rajewski A."/>
            <person name="Carter-House D."/>
            <person name="Stajich J."/>
            <person name="Litt A."/>
        </authorList>
    </citation>
    <scope>NUCLEOTIDE SEQUENCE [LARGE SCALE GENOMIC DNA]</scope>
    <source>
        <strain evidence="2">AR-01</strain>
    </source>
</reference>
<dbReference type="Proteomes" id="UP000823775">
    <property type="component" value="Unassembled WGS sequence"/>
</dbReference>
<accession>A0ABS8VIL4</accession>
<evidence type="ECO:0000313" key="3">
    <source>
        <dbReference type="Proteomes" id="UP000823775"/>
    </source>
</evidence>
<comment type="caution">
    <text evidence="2">The sequence shown here is derived from an EMBL/GenBank/DDBJ whole genome shotgun (WGS) entry which is preliminary data.</text>
</comment>
<keyword evidence="1" id="KW-1133">Transmembrane helix</keyword>
<keyword evidence="1" id="KW-0812">Transmembrane</keyword>